<keyword evidence="3 5" id="KW-1133">Transmembrane helix</keyword>
<feature type="transmembrane region" description="Helical" evidence="5">
    <location>
        <begin position="167"/>
        <end position="192"/>
    </location>
</feature>
<evidence type="ECO:0000256" key="5">
    <source>
        <dbReference type="SAM" id="Phobius"/>
    </source>
</evidence>
<proteinExistence type="predicted"/>
<organism evidence="7 8">
    <name type="scientific">Candidatus Staskawiczbacteria bacterium RIFOXYD1_FULL_32_13</name>
    <dbReference type="NCBI Taxonomy" id="1802234"/>
    <lineage>
        <taxon>Bacteria</taxon>
        <taxon>Candidatus Staskawicziibacteriota</taxon>
    </lineage>
</organism>
<dbReference type="InterPro" id="IPR044880">
    <property type="entry name" value="NCX_ion-bd_dom_sf"/>
</dbReference>
<evidence type="ECO:0000313" key="7">
    <source>
        <dbReference type="EMBL" id="OGZ87599.1"/>
    </source>
</evidence>
<feature type="domain" description="Sodium/calcium exchanger membrane region" evidence="6">
    <location>
        <begin position="177"/>
        <end position="313"/>
    </location>
</feature>
<dbReference type="GO" id="GO:0005886">
    <property type="term" value="C:plasma membrane"/>
    <property type="evidence" value="ECO:0007669"/>
    <property type="project" value="TreeGrafter"/>
</dbReference>
<dbReference type="InterPro" id="IPR004837">
    <property type="entry name" value="NaCa_Exmemb"/>
</dbReference>
<feature type="transmembrane region" description="Helical" evidence="5">
    <location>
        <begin position="6"/>
        <end position="26"/>
    </location>
</feature>
<name>A0A1G2JKF2_9BACT</name>
<feature type="transmembrane region" description="Helical" evidence="5">
    <location>
        <begin position="38"/>
        <end position="56"/>
    </location>
</feature>
<protein>
    <recommendedName>
        <fullName evidence="6">Sodium/calcium exchanger membrane region domain-containing protein</fullName>
    </recommendedName>
</protein>
<dbReference type="GO" id="GO:0008273">
    <property type="term" value="F:calcium, potassium:sodium antiporter activity"/>
    <property type="evidence" value="ECO:0007669"/>
    <property type="project" value="TreeGrafter"/>
</dbReference>
<dbReference type="PANTHER" id="PTHR10846:SF8">
    <property type="entry name" value="INNER MEMBRANE PROTEIN YRBG"/>
    <property type="match status" value="1"/>
</dbReference>
<reference evidence="7 8" key="1">
    <citation type="journal article" date="2016" name="Nat. Commun.">
        <title>Thousands of microbial genomes shed light on interconnected biogeochemical processes in an aquifer system.</title>
        <authorList>
            <person name="Anantharaman K."/>
            <person name="Brown C.T."/>
            <person name="Hug L.A."/>
            <person name="Sharon I."/>
            <person name="Castelle C.J."/>
            <person name="Probst A.J."/>
            <person name="Thomas B.C."/>
            <person name="Singh A."/>
            <person name="Wilkins M.J."/>
            <person name="Karaoz U."/>
            <person name="Brodie E.L."/>
            <person name="Williams K.H."/>
            <person name="Hubbard S.S."/>
            <person name="Banfield J.F."/>
        </authorList>
    </citation>
    <scope>NUCLEOTIDE SEQUENCE [LARGE SCALE GENOMIC DNA]</scope>
</reference>
<evidence type="ECO:0000256" key="1">
    <source>
        <dbReference type="ARBA" id="ARBA00004141"/>
    </source>
</evidence>
<feature type="domain" description="Sodium/calcium exchanger membrane region" evidence="6">
    <location>
        <begin position="5"/>
        <end position="146"/>
    </location>
</feature>
<dbReference type="GO" id="GO:0005262">
    <property type="term" value="F:calcium channel activity"/>
    <property type="evidence" value="ECO:0007669"/>
    <property type="project" value="TreeGrafter"/>
</dbReference>
<dbReference type="Pfam" id="PF01699">
    <property type="entry name" value="Na_Ca_ex"/>
    <property type="match status" value="2"/>
</dbReference>
<dbReference type="InterPro" id="IPR004481">
    <property type="entry name" value="K/Na/Ca-exchanger"/>
</dbReference>
<accession>A0A1G2JKF2</accession>
<dbReference type="Proteomes" id="UP000178935">
    <property type="component" value="Unassembled WGS sequence"/>
</dbReference>
<feature type="transmembrane region" description="Helical" evidence="5">
    <location>
        <begin position="301"/>
        <end position="317"/>
    </location>
</feature>
<feature type="transmembrane region" description="Helical" evidence="5">
    <location>
        <begin position="237"/>
        <end position="265"/>
    </location>
</feature>
<dbReference type="GO" id="GO:0006874">
    <property type="term" value="P:intracellular calcium ion homeostasis"/>
    <property type="evidence" value="ECO:0007669"/>
    <property type="project" value="TreeGrafter"/>
</dbReference>
<dbReference type="Gene3D" id="1.20.1420.30">
    <property type="entry name" value="NCX, central ion-binding region"/>
    <property type="match status" value="1"/>
</dbReference>
<evidence type="ECO:0000256" key="2">
    <source>
        <dbReference type="ARBA" id="ARBA00022692"/>
    </source>
</evidence>
<gene>
    <name evidence="7" type="ORF">A2561_03980</name>
</gene>
<evidence type="ECO:0000259" key="6">
    <source>
        <dbReference type="Pfam" id="PF01699"/>
    </source>
</evidence>
<dbReference type="AlphaFoldDB" id="A0A1G2JKF2"/>
<sequence>MILEIILFLFSCFVLSWLSGHLVKTLVEIAKYLNWREFIVAFFVMAFAASLPNLFVDLGAALRGMPEVALGDILGGNLVDLTIVAAVAVLFAPKDIKTNSKMVQGTAVFTSIIALLPLLLILDGSLDRIDGIILIFAFIVYSIWLFSKEDRFKKVYSKSSKRPIANFKNFAVNIIKIILLLGLLLLISQWIVGTAKYFSESLGISLSLVGILIVGIGNCFPEMYFSIITARKGQGWLVLGDLMGAIIVPATLVLGIVAIVSPFVINDFSPFLIARLFLIFASIFFLIVIRRGKSFTKKEGLFLLSVYVVFLITEIFIK</sequence>
<feature type="transmembrane region" description="Helical" evidence="5">
    <location>
        <begin position="103"/>
        <end position="122"/>
    </location>
</feature>
<evidence type="ECO:0000313" key="8">
    <source>
        <dbReference type="Proteomes" id="UP000178935"/>
    </source>
</evidence>
<comment type="subcellular location">
    <subcellularLocation>
        <location evidence="1">Membrane</location>
        <topology evidence="1">Multi-pass membrane protein</topology>
    </subcellularLocation>
</comment>
<keyword evidence="4 5" id="KW-0472">Membrane</keyword>
<evidence type="ECO:0000256" key="4">
    <source>
        <dbReference type="ARBA" id="ARBA00023136"/>
    </source>
</evidence>
<feature type="transmembrane region" description="Helical" evidence="5">
    <location>
        <begin position="128"/>
        <end position="146"/>
    </location>
</feature>
<feature type="transmembrane region" description="Helical" evidence="5">
    <location>
        <begin position="204"/>
        <end position="225"/>
    </location>
</feature>
<feature type="transmembrane region" description="Helical" evidence="5">
    <location>
        <begin position="271"/>
        <end position="289"/>
    </location>
</feature>
<comment type="caution">
    <text evidence="7">The sequence shown here is derived from an EMBL/GenBank/DDBJ whole genome shotgun (WGS) entry which is preliminary data.</text>
</comment>
<keyword evidence="2 5" id="KW-0812">Transmembrane</keyword>
<feature type="transmembrane region" description="Helical" evidence="5">
    <location>
        <begin position="68"/>
        <end position="91"/>
    </location>
</feature>
<evidence type="ECO:0000256" key="3">
    <source>
        <dbReference type="ARBA" id="ARBA00022989"/>
    </source>
</evidence>
<dbReference type="EMBL" id="MHPU01000040">
    <property type="protein sequence ID" value="OGZ87599.1"/>
    <property type="molecule type" value="Genomic_DNA"/>
</dbReference>
<dbReference type="PANTHER" id="PTHR10846">
    <property type="entry name" value="SODIUM/POTASSIUM/CALCIUM EXCHANGER"/>
    <property type="match status" value="1"/>
</dbReference>